<gene>
    <name evidence="1" type="ORF">FDK13_34585</name>
</gene>
<evidence type="ECO:0000313" key="1">
    <source>
        <dbReference type="EMBL" id="TKT84894.1"/>
    </source>
</evidence>
<accession>A0A4U6CUD5</accession>
<dbReference type="OrthoDB" id="917674at2"/>
<dbReference type="RefSeq" id="WP_137344583.1">
    <property type="nucleotide sequence ID" value="NZ_SZVO01000036.1"/>
</dbReference>
<name>A0A4U6CUD5_9BACT</name>
<evidence type="ECO:0008006" key="3">
    <source>
        <dbReference type="Google" id="ProtNLM"/>
    </source>
</evidence>
<dbReference type="EMBL" id="SZVO01000036">
    <property type="protein sequence ID" value="TKT84894.1"/>
    <property type="molecule type" value="Genomic_DNA"/>
</dbReference>
<comment type="caution">
    <text evidence="1">The sequence shown here is derived from an EMBL/GenBank/DDBJ whole genome shotgun (WGS) entry which is preliminary data.</text>
</comment>
<evidence type="ECO:0000313" key="2">
    <source>
        <dbReference type="Proteomes" id="UP000304900"/>
    </source>
</evidence>
<protein>
    <recommendedName>
        <fullName evidence="3">PRTRC system protein F</fullName>
    </recommendedName>
</protein>
<proteinExistence type="predicted"/>
<dbReference type="AlphaFoldDB" id="A0A4U6CUD5"/>
<sequence>MQAIPQHRTVFGRAEPFAGRSTGRKGQTGQFAAQPASYDFLNRRFLPLCSVDENILPKGRNTERDFFSSLSILAKAYHFDPIDVTDKAYPYNVLLSHWDASLKIGNANPHTKLLVVEKKNKTVLATKTVYDTGSTLFYIPVVPLQRLLTRTDREPCAAVILSVFAYLHQIVRIPFYRDQSSYLFWLYQMTEEWLTQEPEGWEENDFVDNLKELERAAKTGEGIKMLIVQKKHLDGFEKRLNGFMPSDDFENRCFAMTKSAYELFLQYPKRTVFDQMEDFARAQDSEECYIRPEQYMSFIADSSGWLFEQMTEMVNNDFNECSTIQEPVVWTMFDGTPTPDLTDGLDFEKRLFSLISDLCDLLNEIP</sequence>
<dbReference type="Proteomes" id="UP000304900">
    <property type="component" value="Unassembled WGS sequence"/>
</dbReference>
<reference evidence="1 2" key="1">
    <citation type="submission" date="2019-05" db="EMBL/GenBank/DDBJ databases">
        <title>Dyadobacter AR-3-8 sp. nov., isolated from arctic soil.</title>
        <authorList>
            <person name="Chaudhary D.K."/>
        </authorList>
    </citation>
    <scope>NUCLEOTIDE SEQUENCE [LARGE SCALE GENOMIC DNA]</scope>
    <source>
        <strain evidence="1 2">AR-3-8</strain>
    </source>
</reference>
<organism evidence="1 2">
    <name type="scientific">Dyadobacter frigoris</name>
    <dbReference type="NCBI Taxonomy" id="2576211"/>
    <lineage>
        <taxon>Bacteria</taxon>
        <taxon>Pseudomonadati</taxon>
        <taxon>Bacteroidota</taxon>
        <taxon>Cytophagia</taxon>
        <taxon>Cytophagales</taxon>
        <taxon>Spirosomataceae</taxon>
        <taxon>Dyadobacter</taxon>
    </lineage>
</organism>
<keyword evidence="2" id="KW-1185">Reference proteome</keyword>